<evidence type="ECO:0000313" key="3">
    <source>
        <dbReference type="Proteomes" id="UP000565579"/>
    </source>
</evidence>
<dbReference type="Proteomes" id="UP000565579">
    <property type="component" value="Unassembled WGS sequence"/>
</dbReference>
<feature type="transmembrane region" description="Helical" evidence="1">
    <location>
        <begin position="17"/>
        <end position="35"/>
    </location>
</feature>
<reference evidence="2 3" key="1">
    <citation type="submission" date="2020-08" db="EMBL/GenBank/DDBJ databases">
        <title>Sequencing the genomes of 1000 actinobacteria strains.</title>
        <authorList>
            <person name="Klenk H.-P."/>
        </authorList>
    </citation>
    <scope>NUCLEOTIDE SEQUENCE [LARGE SCALE GENOMIC DNA]</scope>
    <source>
        <strain evidence="2 3">DSM 43768</strain>
    </source>
</reference>
<keyword evidence="1" id="KW-0812">Transmembrane</keyword>
<protein>
    <submittedName>
        <fullName evidence="2">Uncharacterized protein</fullName>
    </submittedName>
</protein>
<feature type="transmembrane region" description="Helical" evidence="1">
    <location>
        <begin position="41"/>
        <end position="61"/>
    </location>
</feature>
<accession>A0A7X0NQX3</accession>
<dbReference type="EMBL" id="JACHMI010000001">
    <property type="protein sequence ID" value="MBB6547974.1"/>
    <property type="molecule type" value="Genomic_DNA"/>
</dbReference>
<sequence length="71" mass="7174">MLIAGVMALRSPVGRRVAVVLVPMAATIVAGTLWWGDPLVLALITTLSAAVLGVAGVLARAGSRPTPATRV</sequence>
<dbReference type="AlphaFoldDB" id="A0A7X0NQX3"/>
<dbReference type="RefSeq" id="WP_185102542.1">
    <property type="nucleotide sequence ID" value="NZ_BAAAXY010000098.1"/>
</dbReference>
<comment type="caution">
    <text evidence="2">The sequence shown here is derived from an EMBL/GenBank/DDBJ whole genome shotgun (WGS) entry which is preliminary data.</text>
</comment>
<keyword evidence="1" id="KW-1133">Transmembrane helix</keyword>
<keyword evidence="1" id="KW-0472">Membrane</keyword>
<evidence type="ECO:0000313" key="2">
    <source>
        <dbReference type="EMBL" id="MBB6547974.1"/>
    </source>
</evidence>
<evidence type="ECO:0000256" key="1">
    <source>
        <dbReference type="SAM" id="Phobius"/>
    </source>
</evidence>
<keyword evidence="3" id="KW-1185">Reference proteome</keyword>
<organism evidence="2 3">
    <name type="scientific">Nonomuraea rubra</name>
    <dbReference type="NCBI Taxonomy" id="46180"/>
    <lineage>
        <taxon>Bacteria</taxon>
        <taxon>Bacillati</taxon>
        <taxon>Actinomycetota</taxon>
        <taxon>Actinomycetes</taxon>
        <taxon>Streptosporangiales</taxon>
        <taxon>Streptosporangiaceae</taxon>
        <taxon>Nonomuraea</taxon>
    </lineage>
</organism>
<name>A0A7X0NQX3_9ACTN</name>
<gene>
    <name evidence="2" type="ORF">HD593_002769</name>
</gene>
<proteinExistence type="predicted"/>